<feature type="domain" description="Aminoacyl-transfer RNA synthetases class-II family profile" evidence="6">
    <location>
        <begin position="93"/>
        <end position="296"/>
    </location>
</feature>
<keyword evidence="4" id="KW-0067">ATP-binding</keyword>
<evidence type="ECO:0000259" key="6">
    <source>
        <dbReference type="PROSITE" id="PS50862"/>
    </source>
</evidence>
<dbReference type="PROSITE" id="PS50862">
    <property type="entry name" value="AA_TRNA_LIGASE_II"/>
    <property type="match status" value="1"/>
</dbReference>
<dbReference type="InterPro" id="IPR006195">
    <property type="entry name" value="aa-tRNA-synth_II"/>
</dbReference>
<keyword evidence="2" id="KW-0436">Ligase</keyword>
<dbReference type="Gene3D" id="3.30.930.10">
    <property type="entry name" value="Bira Bifunctional Protein, Domain 2"/>
    <property type="match status" value="1"/>
</dbReference>
<name>A0A4Y7K613_PAPSO</name>
<dbReference type="InterPro" id="IPR012340">
    <property type="entry name" value="NA-bd_OB-fold"/>
</dbReference>
<dbReference type="EMBL" id="CM010721">
    <property type="protein sequence ID" value="RZC68357.1"/>
    <property type="molecule type" value="Genomic_DNA"/>
</dbReference>
<keyword evidence="3" id="KW-0547">Nucleotide-binding</keyword>
<gene>
    <name evidence="7" type="ORF">C5167_031615</name>
</gene>
<dbReference type="OMA" id="EMEIDWH"/>
<dbReference type="PANTHER" id="PTHR43450">
    <property type="entry name" value="ASPARTYL-TRNA SYNTHETASE"/>
    <property type="match status" value="1"/>
</dbReference>
<dbReference type="PANTHER" id="PTHR43450:SF1">
    <property type="entry name" value="ASPARTATE--TRNA LIGASE, CYTOPLASMIC"/>
    <property type="match status" value="1"/>
</dbReference>
<evidence type="ECO:0000313" key="7">
    <source>
        <dbReference type="EMBL" id="RZC68357.1"/>
    </source>
</evidence>
<dbReference type="InterPro" id="IPR045864">
    <property type="entry name" value="aa-tRNA-synth_II/BPL/LPL"/>
</dbReference>
<dbReference type="GO" id="GO:0017101">
    <property type="term" value="C:aminoacyl-tRNA synthetase multienzyme complex"/>
    <property type="evidence" value="ECO:0007669"/>
    <property type="project" value="TreeGrafter"/>
</dbReference>
<dbReference type="Proteomes" id="UP000316621">
    <property type="component" value="Chromosome 7"/>
</dbReference>
<dbReference type="STRING" id="3469.A0A4Y7K613"/>
<dbReference type="GO" id="GO:0005829">
    <property type="term" value="C:cytosol"/>
    <property type="evidence" value="ECO:0007669"/>
    <property type="project" value="TreeGrafter"/>
</dbReference>
<dbReference type="AlphaFoldDB" id="A0A4Y7K613"/>
<sequence length="296" mass="33769">MVKFATSLSKEHNVDIEGIVSVPDYPIKRATQNVELQVTNIYCFSKALPTLPFNIVDAARSEADNKKAQEAGKQLPDVNQDLHKQMAISWGFVFEIASVFRVEKSDKLKHLCEFVGLDMEMEIKEHYFEVMDVVDGLFVAMFDSLNDKRKKELEAVGKQYPFEPLKYLRKTLRLTFEEGVQMLKEADVEVNPLRDINTELKRKLGKLVLEKYGTEFYILHRYPTAVRPFYTMPCCDNPTYISEYDPTLLCTRAQSCGIDQKSIDAFRFGTAPHGGFGVGLGRVVMLFCGLNNIHET</sequence>
<proteinExistence type="predicted"/>
<organism evidence="7 8">
    <name type="scientific">Papaver somniferum</name>
    <name type="common">Opium poppy</name>
    <dbReference type="NCBI Taxonomy" id="3469"/>
    <lineage>
        <taxon>Eukaryota</taxon>
        <taxon>Viridiplantae</taxon>
        <taxon>Streptophyta</taxon>
        <taxon>Embryophyta</taxon>
        <taxon>Tracheophyta</taxon>
        <taxon>Spermatophyta</taxon>
        <taxon>Magnoliopsida</taxon>
        <taxon>Ranunculales</taxon>
        <taxon>Papaveraceae</taxon>
        <taxon>Papaveroideae</taxon>
        <taxon>Papaver</taxon>
    </lineage>
</organism>
<dbReference type="GO" id="GO:0003723">
    <property type="term" value="F:RNA binding"/>
    <property type="evidence" value="ECO:0007669"/>
    <property type="project" value="TreeGrafter"/>
</dbReference>
<keyword evidence="5" id="KW-0030">Aminoacyl-tRNA synthetase</keyword>
<dbReference type="InterPro" id="IPR004523">
    <property type="entry name" value="Asp-tRNA_synthase_2"/>
</dbReference>
<evidence type="ECO:0000256" key="1">
    <source>
        <dbReference type="ARBA" id="ARBA00022490"/>
    </source>
</evidence>
<evidence type="ECO:0000256" key="4">
    <source>
        <dbReference type="ARBA" id="ARBA00022840"/>
    </source>
</evidence>
<evidence type="ECO:0000313" key="8">
    <source>
        <dbReference type="Proteomes" id="UP000316621"/>
    </source>
</evidence>
<dbReference type="GO" id="GO:0004815">
    <property type="term" value="F:aspartate-tRNA ligase activity"/>
    <property type="evidence" value="ECO:0007669"/>
    <property type="project" value="InterPro"/>
</dbReference>
<reference evidence="7 8" key="1">
    <citation type="journal article" date="2018" name="Science">
        <title>The opium poppy genome and morphinan production.</title>
        <authorList>
            <person name="Guo L."/>
            <person name="Winzer T."/>
            <person name="Yang X."/>
            <person name="Li Y."/>
            <person name="Ning Z."/>
            <person name="He Z."/>
            <person name="Teodor R."/>
            <person name="Lu Y."/>
            <person name="Bowser T.A."/>
            <person name="Graham I.A."/>
            <person name="Ye K."/>
        </authorList>
    </citation>
    <scope>NUCLEOTIDE SEQUENCE [LARGE SCALE GENOMIC DNA]</scope>
    <source>
        <strain evidence="8">cv. HN1</strain>
        <tissue evidence="7">Leaves</tissue>
    </source>
</reference>
<keyword evidence="8" id="KW-1185">Reference proteome</keyword>
<dbReference type="Gene3D" id="2.40.50.140">
    <property type="entry name" value="Nucleic acid-binding proteins"/>
    <property type="match status" value="1"/>
</dbReference>
<evidence type="ECO:0000256" key="5">
    <source>
        <dbReference type="ARBA" id="ARBA00023146"/>
    </source>
</evidence>
<accession>A0A4Y7K613</accession>
<keyword evidence="1" id="KW-0963">Cytoplasm</keyword>
<dbReference type="Gramene" id="RZC68357">
    <property type="protein sequence ID" value="RZC68357"/>
    <property type="gene ID" value="C5167_031615"/>
</dbReference>
<evidence type="ECO:0000256" key="2">
    <source>
        <dbReference type="ARBA" id="ARBA00022598"/>
    </source>
</evidence>
<dbReference type="SUPFAM" id="SSF50249">
    <property type="entry name" value="Nucleic acid-binding proteins"/>
    <property type="match status" value="1"/>
</dbReference>
<dbReference type="GO" id="GO:0005524">
    <property type="term" value="F:ATP binding"/>
    <property type="evidence" value="ECO:0007669"/>
    <property type="project" value="InterPro"/>
</dbReference>
<dbReference type="InterPro" id="IPR004364">
    <property type="entry name" value="Aa-tRNA-synt_II"/>
</dbReference>
<dbReference type="SUPFAM" id="SSF55681">
    <property type="entry name" value="Class II aaRS and biotin synthetases"/>
    <property type="match status" value="1"/>
</dbReference>
<dbReference type="Pfam" id="PF00152">
    <property type="entry name" value="tRNA-synt_2"/>
    <property type="match status" value="2"/>
</dbReference>
<protein>
    <recommendedName>
        <fullName evidence="6">Aminoacyl-transfer RNA synthetases class-II family profile domain-containing protein</fullName>
    </recommendedName>
</protein>
<evidence type="ECO:0000256" key="3">
    <source>
        <dbReference type="ARBA" id="ARBA00022741"/>
    </source>
</evidence>
<dbReference type="GO" id="GO:0006422">
    <property type="term" value="P:aspartyl-tRNA aminoacylation"/>
    <property type="evidence" value="ECO:0007669"/>
    <property type="project" value="InterPro"/>
</dbReference>